<dbReference type="Proteomes" id="UP000610594">
    <property type="component" value="Unassembled WGS sequence"/>
</dbReference>
<evidence type="ECO:0000313" key="2">
    <source>
        <dbReference type="Proteomes" id="UP000610594"/>
    </source>
</evidence>
<accession>A0ABX0MKH5</accession>
<proteinExistence type="predicted"/>
<evidence type="ECO:0000313" key="1">
    <source>
        <dbReference type="EMBL" id="NHZ63284.1"/>
    </source>
</evidence>
<dbReference type="RefSeq" id="WP_167237398.1">
    <property type="nucleotide sequence ID" value="NZ_WHJF01000029.1"/>
</dbReference>
<sequence length="170" mass="18504">MNTVDLKADIVPGEGAAGFQLGVHMTQARSIFARVLRWDNARGPLRDAVAQCDGWLMAPAASAHGERQGQSFYYQRGAVELHFSEQGTLATIALFSGYAGALFGKIRIGDELASVTQFCDLFFDEDEDMHYPKDSAITGLAFGAEFEPLARASSQRIFGMVIFDEMARGA</sequence>
<reference evidence="1 2" key="1">
    <citation type="submission" date="2019-10" db="EMBL/GenBank/DDBJ databases">
        <title>Taxonomy of Antarctic Massilia spp.: description of Massilia rubra sp. nov., Massilia aquatica sp. nov., Massilia mucilaginosa sp. nov., Massilia frigida sp. nov. isolated from streams, lakes and regoliths.</title>
        <authorList>
            <person name="Holochova P."/>
            <person name="Sedlacek I."/>
            <person name="Kralova S."/>
            <person name="Maslanova I."/>
            <person name="Busse H.-J."/>
            <person name="Stankova E."/>
            <person name="Vrbovska V."/>
            <person name="Kovarovic V."/>
            <person name="Bartak M."/>
            <person name="Svec P."/>
            <person name="Pantucek R."/>
        </authorList>
    </citation>
    <scope>NUCLEOTIDE SEQUENCE [LARGE SCALE GENOMIC DNA]</scope>
    <source>
        <strain evidence="1 2">CCM 8694</strain>
    </source>
</reference>
<organism evidence="1 2">
    <name type="scientific">Massilia genomosp. 1</name>
    <dbReference type="NCBI Taxonomy" id="2609280"/>
    <lineage>
        <taxon>Bacteria</taxon>
        <taxon>Pseudomonadati</taxon>
        <taxon>Pseudomonadota</taxon>
        <taxon>Betaproteobacteria</taxon>
        <taxon>Burkholderiales</taxon>
        <taxon>Oxalobacteraceae</taxon>
        <taxon>Telluria group</taxon>
        <taxon>Massilia</taxon>
    </lineage>
</organism>
<gene>
    <name evidence="1" type="ORF">F1735_13370</name>
</gene>
<keyword evidence="2" id="KW-1185">Reference proteome</keyword>
<protein>
    <submittedName>
        <fullName evidence="1">Uncharacterized protein</fullName>
    </submittedName>
</protein>
<dbReference type="EMBL" id="WHJF01000029">
    <property type="protein sequence ID" value="NHZ63284.1"/>
    <property type="molecule type" value="Genomic_DNA"/>
</dbReference>
<comment type="caution">
    <text evidence="1">The sequence shown here is derived from an EMBL/GenBank/DDBJ whole genome shotgun (WGS) entry which is preliminary data.</text>
</comment>
<name>A0ABX0MKH5_9BURK</name>